<organism evidence="2 3">
    <name type="scientific">Streptomyces fildesensis</name>
    <dbReference type="NCBI Taxonomy" id="375757"/>
    <lineage>
        <taxon>Bacteria</taxon>
        <taxon>Bacillati</taxon>
        <taxon>Actinomycetota</taxon>
        <taxon>Actinomycetes</taxon>
        <taxon>Kitasatosporales</taxon>
        <taxon>Streptomycetaceae</taxon>
        <taxon>Streptomyces</taxon>
    </lineage>
</organism>
<sequence>MELFNPRWVEFPRAVFDLNVIVLATQILGAFDLKVVARVFEYLKQRRIELVSEPLDRVMSAIVLWGLLPSRVGQSSLRISKSTSRYRSALK</sequence>
<proteinExistence type="predicted"/>
<keyword evidence="1" id="KW-1133">Transmembrane helix</keyword>
<feature type="transmembrane region" description="Helical" evidence="1">
    <location>
        <begin position="20"/>
        <end position="40"/>
    </location>
</feature>
<name>A0ABW8C3I8_9ACTN</name>
<keyword evidence="1" id="KW-0472">Membrane</keyword>
<dbReference type="EMBL" id="JBITYG010000002">
    <property type="protein sequence ID" value="MFI9100979.1"/>
    <property type="molecule type" value="Genomic_DNA"/>
</dbReference>
<protein>
    <submittedName>
        <fullName evidence="2">Uncharacterized protein</fullName>
    </submittedName>
</protein>
<dbReference type="RefSeq" id="WP_399646853.1">
    <property type="nucleotide sequence ID" value="NZ_JBITYG010000002.1"/>
</dbReference>
<keyword evidence="3" id="KW-1185">Reference proteome</keyword>
<reference evidence="2 3" key="1">
    <citation type="submission" date="2024-10" db="EMBL/GenBank/DDBJ databases">
        <title>The Natural Products Discovery Center: Release of the First 8490 Sequenced Strains for Exploring Actinobacteria Biosynthetic Diversity.</title>
        <authorList>
            <person name="Kalkreuter E."/>
            <person name="Kautsar S.A."/>
            <person name="Yang D."/>
            <person name="Bader C.D."/>
            <person name="Teijaro C.N."/>
            <person name="Fluegel L."/>
            <person name="Davis C.M."/>
            <person name="Simpson J.R."/>
            <person name="Lauterbach L."/>
            <person name="Steele A.D."/>
            <person name="Gui C."/>
            <person name="Meng S."/>
            <person name="Li G."/>
            <person name="Viehrig K."/>
            <person name="Ye F."/>
            <person name="Su P."/>
            <person name="Kiefer A.F."/>
            <person name="Nichols A."/>
            <person name="Cepeda A.J."/>
            <person name="Yan W."/>
            <person name="Fan B."/>
            <person name="Jiang Y."/>
            <person name="Adhikari A."/>
            <person name="Zheng C.-J."/>
            <person name="Schuster L."/>
            <person name="Cowan T.M."/>
            <person name="Smanski M.J."/>
            <person name="Chevrette M.G."/>
            <person name="De Carvalho L.P.S."/>
            <person name="Shen B."/>
        </authorList>
    </citation>
    <scope>NUCLEOTIDE SEQUENCE [LARGE SCALE GENOMIC DNA]</scope>
    <source>
        <strain evidence="2 3">NPDC053399</strain>
    </source>
</reference>
<keyword evidence="1" id="KW-0812">Transmembrane</keyword>
<gene>
    <name evidence="2" type="ORF">ACIGXA_10670</name>
</gene>
<dbReference type="Proteomes" id="UP001614394">
    <property type="component" value="Unassembled WGS sequence"/>
</dbReference>
<evidence type="ECO:0000313" key="2">
    <source>
        <dbReference type="EMBL" id="MFI9100979.1"/>
    </source>
</evidence>
<evidence type="ECO:0000313" key="3">
    <source>
        <dbReference type="Proteomes" id="UP001614394"/>
    </source>
</evidence>
<comment type="caution">
    <text evidence="2">The sequence shown here is derived from an EMBL/GenBank/DDBJ whole genome shotgun (WGS) entry which is preliminary data.</text>
</comment>
<accession>A0ABW8C3I8</accession>
<evidence type="ECO:0000256" key="1">
    <source>
        <dbReference type="SAM" id="Phobius"/>
    </source>
</evidence>